<evidence type="ECO:0000259" key="12">
    <source>
        <dbReference type="PROSITE" id="PS50929"/>
    </source>
</evidence>
<evidence type="ECO:0000256" key="3">
    <source>
        <dbReference type="ARBA" id="ARBA00022448"/>
    </source>
</evidence>
<gene>
    <name evidence="13" type="ORF">ONB1V03_LOCUS2905</name>
</gene>
<keyword evidence="8 10" id="KW-1133">Transmembrane helix</keyword>
<proteinExistence type="inferred from homology"/>
<dbReference type="GO" id="GO:0016887">
    <property type="term" value="F:ATP hydrolysis activity"/>
    <property type="evidence" value="ECO:0007669"/>
    <property type="project" value="InterPro"/>
</dbReference>
<evidence type="ECO:0000256" key="5">
    <source>
        <dbReference type="ARBA" id="ARBA00022737"/>
    </source>
</evidence>
<protein>
    <submittedName>
        <fullName evidence="13">Uncharacterized protein</fullName>
    </submittedName>
</protein>
<dbReference type="CDD" id="cd03244">
    <property type="entry name" value="ABCC_MRP_domain2"/>
    <property type="match status" value="1"/>
</dbReference>
<dbReference type="FunFam" id="1.20.1560.10:FF:000006">
    <property type="entry name" value="ATP-binding cassette, sub-family C (CFTR/MRP), member 9"/>
    <property type="match status" value="1"/>
</dbReference>
<feature type="transmembrane region" description="Helical" evidence="10">
    <location>
        <begin position="75"/>
        <end position="93"/>
    </location>
</feature>
<evidence type="ECO:0000256" key="6">
    <source>
        <dbReference type="ARBA" id="ARBA00022741"/>
    </source>
</evidence>
<feature type="domain" description="ABC transporter" evidence="11">
    <location>
        <begin position="1239"/>
        <end position="1473"/>
    </location>
</feature>
<dbReference type="InterPro" id="IPR027417">
    <property type="entry name" value="P-loop_NTPase"/>
</dbReference>
<dbReference type="PANTHER" id="PTHR24223:SF399">
    <property type="entry name" value="ABC TRANSPORTER ATNG"/>
    <property type="match status" value="1"/>
</dbReference>
<evidence type="ECO:0000256" key="7">
    <source>
        <dbReference type="ARBA" id="ARBA00022840"/>
    </source>
</evidence>
<feature type="transmembrane region" description="Helical" evidence="10">
    <location>
        <begin position="910"/>
        <end position="930"/>
    </location>
</feature>
<dbReference type="InterPro" id="IPR003593">
    <property type="entry name" value="AAA+_ATPase"/>
</dbReference>
<dbReference type="FunFam" id="3.40.50.300:FF:000997">
    <property type="entry name" value="Multidrug resistance-associated protein 1"/>
    <property type="match status" value="1"/>
</dbReference>
<dbReference type="CDD" id="cd18595">
    <property type="entry name" value="ABC_6TM_MRP1_2_3_6_D1_like"/>
    <property type="match status" value="1"/>
</dbReference>
<dbReference type="EMBL" id="OC915587">
    <property type="protein sequence ID" value="CAD7641079.1"/>
    <property type="molecule type" value="Genomic_DNA"/>
</dbReference>
<evidence type="ECO:0000259" key="11">
    <source>
        <dbReference type="PROSITE" id="PS50893"/>
    </source>
</evidence>
<dbReference type="InterPro" id="IPR017871">
    <property type="entry name" value="ABC_transporter-like_CS"/>
</dbReference>
<reference evidence="13" key="1">
    <citation type="submission" date="2020-11" db="EMBL/GenBank/DDBJ databases">
        <authorList>
            <person name="Tran Van P."/>
        </authorList>
    </citation>
    <scope>NUCLEOTIDE SEQUENCE</scope>
</reference>
<dbReference type="InterPro" id="IPR003439">
    <property type="entry name" value="ABC_transporter-like_ATP-bd"/>
</dbReference>
<dbReference type="PANTHER" id="PTHR24223">
    <property type="entry name" value="ATP-BINDING CASSETTE SUB-FAMILY C"/>
    <property type="match status" value="1"/>
</dbReference>
<accession>A0A7R9LIK3</accession>
<evidence type="ECO:0000313" key="14">
    <source>
        <dbReference type="Proteomes" id="UP000728032"/>
    </source>
</evidence>
<dbReference type="GO" id="GO:0005524">
    <property type="term" value="F:ATP binding"/>
    <property type="evidence" value="ECO:0007669"/>
    <property type="project" value="UniProtKB-KW"/>
</dbReference>
<evidence type="ECO:0000256" key="9">
    <source>
        <dbReference type="ARBA" id="ARBA00023136"/>
    </source>
</evidence>
<feature type="transmembrane region" description="Helical" evidence="10">
    <location>
        <begin position="105"/>
        <end position="126"/>
    </location>
</feature>
<keyword evidence="5" id="KW-0677">Repeat</keyword>
<feature type="transmembrane region" description="Helical" evidence="10">
    <location>
        <begin position="961"/>
        <end position="987"/>
    </location>
</feature>
<dbReference type="InterPro" id="IPR050173">
    <property type="entry name" value="ABC_transporter_C-like"/>
</dbReference>
<dbReference type="FunFam" id="1.20.1560.10:FF:000013">
    <property type="entry name" value="ABC transporter C family member 2"/>
    <property type="match status" value="1"/>
</dbReference>
<dbReference type="Proteomes" id="UP000728032">
    <property type="component" value="Unassembled WGS sequence"/>
</dbReference>
<name>A0A7R9LIK3_9ACAR</name>
<evidence type="ECO:0000313" key="13">
    <source>
        <dbReference type="EMBL" id="CAD7641079.1"/>
    </source>
</evidence>
<feature type="domain" description="ABC transmembrane type-1" evidence="12">
    <location>
        <begin position="923"/>
        <end position="1201"/>
    </location>
</feature>
<dbReference type="CDD" id="cd03250">
    <property type="entry name" value="ABCC_MRP_domain1"/>
    <property type="match status" value="1"/>
</dbReference>
<dbReference type="InterPro" id="IPR011527">
    <property type="entry name" value="ABC1_TM_dom"/>
</dbReference>
<dbReference type="OrthoDB" id="6500128at2759"/>
<keyword evidence="9 10" id="KW-0472">Membrane</keyword>
<dbReference type="GO" id="GO:0016020">
    <property type="term" value="C:membrane"/>
    <property type="evidence" value="ECO:0007669"/>
    <property type="project" value="UniProtKB-SubCell"/>
</dbReference>
<feature type="domain" description="ABC transmembrane type-1" evidence="12">
    <location>
        <begin position="296"/>
        <end position="577"/>
    </location>
</feature>
<feature type="transmembrane region" description="Helical" evidence="10">
    <location>
        <begin position="133"/>
        <end position="154"/>
    </location>
</feature>
<dbReference type="SMART" id="SM00382">
    <property type="entry name" value="AAA"/>
    <property type="match status" value="2"/>
</dbReference>
<sequence>MQNHSHNESKLICDSPLWDNEVFWWTTSPRLTDCFRQTLLITFGPIVLLLLTPFDFRYFVCKAVTLSIPWRPRNVSSAVLNLVMISISFWHLLRSVWKDVDFWSTVFEPMVDFLGLSMAYFLQIYYRRNGRRISIALQVFWLITAVVSIIRLYLEHNLTDTTITHNTNHLTYLIVYCVYISLSVILFLLSHVCDEPSHRYVITSSTNTHSFCALENESALSRVTFLWVLTFLRKGFHRKLQFKDLNRICHSIKAKYVSTLFHKIYSQYNSRPNTRSHRKPKRLLPVLWCLSYKYVLFAVLLLVVYLPALYGQPYILNKLIDFLNDPKDLLWHGIVFSVGFGVLGVISTVSYQQINALMENTAIRCKSALISVIYRKMFCLSPGSRSQYTSGEIINLMAVDCNEIFNFIKISLNLVIVPITVSIGLYYLWQYLRLASLGLVAVMVFVIPFNVLFGHILDKLQKNQMSFKDKRMSKIGEIVNSIKLIKLNAWEEVFIEQVNQLRDSELRAQRKMAILYAFIVLVWIMAPVLSASACFIAYAFMEYSDFNIKTIFVSLSILNILRNPMANIPSVINGLIRATVSLNRLSKFLSAEELVYKSIRRKRYDSFSVCIENASFGYSLDEAAVLNDLTINIKRGSLVAIVGEVGAGKSTLLSAIIGVVHKLSGDLKVNGSLAYVSQTAWIRNMKLKDNIIFTSDEDENRYEDVISACALRQDIAVLPAGDQTMVGEGGITLSGGQRQRVSLARAIYQNCDIYLLDDPLSAVDAHVGQHLFQEVIGPKGLLRHKTRLLCLHNTRYLPDCDQIIVLRDGEVVGYGNYSELSSLGLLHQINTLDEYSDQMNDKSFLTNSNTLYQKLAHKSSINSESIDVGLPSTSDEITVTSVESSEPSEPINTSDDEEVVYLGSVLWNDYYRYISSIGFILFVTIILFRFGSNGSEIALNYWLSLWSNHNTSDITDRNFNFIIYGSLLVSEGIFILLGNIVLFVATIRASRRLHLRAMYGVLRSPLSFFDRTPMGRILNRFSRDISSVDESIPDFLISLIDILTLFAVLYGLVFYNFRYLSLVLLAIIAVFYLIYKFYLRTSRQMRRMESISNSPLQSHFCESIAGVDTIIAYNVLPQFINGSNKEIDLSLNCYYHRISLNLWLRIWCQIIGSFITTIISAYLVWNRNHIAIGLAALLMIYSVETVLNISYTIRIMADLETNMISVERLREFCDLSPENEWKSLAVHKPSRHWPQSGRIEYKSYSTAYKSGHKSVLKDISFTINSGEKVAVVGRTGAGKSSLVLSLFRIIEPIGGQILIDGLDVTRIGLHDLRSRLTIVPQESTLFANTIRVNLDPLGECDDHQLWAILDDLNLSQFVDSLPDKLDYNVTEKGENLSAGQKQLICFGRALLRRTKIVVLDEATSSCDLETDRTIQKIIRQKWSECTVISVVHRLDSILDYDKVLVIDCGSLVEYDSPERLLLDTNSLFFRLAKDAKII</sequence>
<keyword evidence="6" id="KW-0547">Nucleotide-binding</keyword>
<dbReference type="SUPFAM" id="SSF52540">
    <property type="entry name" value="P-loop containing nucleoside triphosphate hydrolases"/>
    <property type="match status" value="2"/>
</dbReference>
<dbReference type="Gene3D" id="1.20.1560.10">
    <property type="entry name" value="ABC transporter type 1, transmembrane domain"/>
    <property type="match status" value="2"/>
</dbReference>
<evidence type="ECO:0000256" key="4">
    <source>
        <dbReference type="ARBA" id="ARBA00022692"/>
    </source>
</evidence>
<comment type="similarity">
    <text evidence="2">Belongs to the ABC transporter superfamily. ABCC family. Conjugate transporter (TC 3.A.1.208) subfamily.</text>
</comment>
<keyword evidence="3" id="KW-0813">Transport</keyword>
<dbReference type="FunFam" id="3.40.50.300:FF:000610">
    <property type="entry name" value="Multidrug resistance-associated ABC transporter"/>
    <property type="match status" value="1"/>
</dbReference>
<feature type="transmembrane region" description="Helical" evidence="10">
    <location>
        <begin position="283"/>
        <end position="309"/>
    </location>
</feature>
<keyword evidence="14" id="KW-1185">Reference proteome</keyword>
<dbReference type="PROSITE" id="PS50929">
    <property type="entry name" value="ABC_TM1F"/>
    <property type="match status" value="2"/>
</dbReference>
<feature type="transmembrane region" description="Helical" evidence="10">
    <location>
        <begin position="329"/>
        <end position="351"/>
    </location>
</feature>
<dbReference type="Gene3D" id="3.40.50.300">
    <property type="entry name" value="P-loop containing nucleotide triphosphate hydrolases"/>
    <property type="match status" value="2"/>
</dbReference>
<dbReference type="SUPFAM" id="SSF90123">
    <property type="entry name" value="ABC transporter transmembrane region"/>
    <property type="match status" value="2"/>
</dbReference>
<feature type="transmembrane region" description="Helical" evidence="10">
    <location>
        <begin position="514"/>
        <end position="540"/>
    </location>
</feature>
<feature type="transmembrane region" description="Helical" evidence="10">
    <location>
        <begin position="169"/>
        <end position="189"/>
    </location>
</feature>
<feature type="domain" description="ABC transporter" evidence="11">
    <location>
        <begin position="609"/>
        <end position="833"/>
    </location>
</feature>
<dbReference type="Pfam" id="PF00664">
    <property type="entry name" value="ABC_membrane"/>
    <property type="match status" value="2"/>
</dbReference>
<evidence type="ECO:0000256" key="2">
    <source>
        <dbReference type="ARBA" id="ARBA00009726"/>
    </source>
</evidence>
<dbReference type="PROSITE" id="PS00211">
    <property type="entry name" value="ABC_TRANSPORTER_1"/>
    <property type="match status" value="2"/>
</dbReference>
<dbReference type="EMBL" id="CAJPVJ010000762">
    <property type="protein sequence ID" value="CAG2163326.1"/>
    <property type="molecule type" value="Genomic_DNA"/>
</dbReference>
<dbReference type="Pfam" id="PF00005">
    <property type="entry name" value="ABC_tran"/>
    <property type="match status" value="2"/>
</dbReference>
<feature type="transmembrane region" description="Helical" evidence="10">
    <location>
        <begin position="1059"/>
        <end position="1078"/>
    </location>
</feature>
<feature type="transmembrane region" description="Helical" evidence="10">
    <location>
        <begin position="410"/>
        <end position="429"/>
    </location>
</feature>
<evidence type="ECO:0000256" key="1">
    <source>
        <dbReference type="ARBA" id="ARBA00004141"/>
    </source>
</evidence>
<feature type="transmembrane region" description="Helical" evidence="10">
    <location>
        <begin position="35"/>
        <end position="54"/>
    </location>
</feature>
<evidence type="ECO:0000256" key="8">
    <source>
        <dbReference type="ARBA" id="ARBA00022989"/>
    </source>
</evidence>
<feature type="transmembrane region" description="Helical" evidence="10">
    <location>
        <begin position="1142"/>
        <end position="1164"/>
    </location>
</feature>
<dbReference type="InterPro" id="IPR036640">
    <property type="entry name" value="ABC1_TM_sf"/>
</dbReference>
<dbReference type="GO" id="GO:0140359">
    <property type="term" value="F:ABC-type transporter activity"/>
    <property type="evidence" value="ECO:0007669"/>
    <property type="project" value="InterPro"/>
</dbReference>
<feature type="transmembrane region" description="Helical" evidence="10">
    <location>
        <begin position="435"/>
        <end position="457"/>
    </location>
</feature>
<organism evidence="13">
    <name type="scientific">Oppiella nova</name>
    <dbReference type="NCBI Taxonomy" id="334625"/>
    <lineage>
        <taxon>Eukaryota</taxon>
        <taxon>Metazoa</taxon>
        <taxon>Ecdysozoa</taxon>
        <taxon>Arthropoda</taxon>
        <taxon>Chelicerata</taxon>
        <taxon>Arachnida</taxon>
        <taxon>Acari</taxon>
        <taxon>Acariformes</taxon>
        <taxon>Sarcoptiformes</taxon>
        <taxon>Oribatida</taxon>
        <taxon>Brachypylina</taxon>
        <taxon>Oppioidea</taxon>
        <taxon>Oppiidae</taxon>
        <taxon>Oppiella</taxon>
    </lineage>
</organism>
<evidence type="ECO:0000256" key="10">
    <source>
        <dbReference type="SAM" id="Phobius"/>
    </source>
</evidence>
<feature type="transmembrane region" description="Helical" evidence="10">
    <location>
        <begin position="1035"/>
        <end position="1053"/>
    </location>
</feature>
<dbReference type="PROSITE" id="PS50893">
    <property type="entry name" value="ABC_TRANSPORTER_2"/>
    <property type="match status" value="2"/>
</dbReference>
<feature type="transmembrane region" description="Helical" evidence="10">
    <location>
        <begin position="1170"/>
        <end position="1193"/>
    </location>
</feature>
<keyword evidence="7" id="KW-0067">ATP-binding</keyword>
<comment type="subcellular location">
    <subcellularLocation>
        <location evidence="1">Membrane</location>
        <topology evidence="1">Multi-pass membrane protein</topology>
    </subcellularLocation>
</comment>
<keyword evidence="4 10" id="KW-0812">Transmembrane</keyword>